<sequence length="421" mass="44725">MTRCAAESARRAAPKNPAATSAVPVMFTLPAAAFCAIVIVSVTTQANADLKGFPTARCHVVQIPDVMGIRQCLNGTLNLCGLTKHDRKVASKALGKCLVSSLSTRNFFTVLLGLLRAGLRFALRIAFPGSTSVVYPFWVRVKTFFRRRKQPEASTIIFTSRPCNDTVPVLFPDFLGMADCVHLEHFMCSRTGQMDIGSTLVTSMLSMVVCILKKLPFFNVLRLLREVVCNFLTLVVNFFRNNKRLSFMAPLMELVQIILQCKIEEALPTPPFVLPTATPELPPTAPPQEMPPTVPPAEAPPLAPPESSPAPPPTVSPPVPPKLYPSLTPEVPASVPSEAAPSVPPEAAPPVPPEAAPPVPPEVAPSVPPEAASSAPTDVSLVPTEALTETADASSAAVKTAAFPPGNGLPENPAGLDFNGQ</sequence>
<evidence type="ECO:0000313" key="3">
    <source>
        <dbReference type="EMBL" id="MAA11188.1"/>
    </source>
</evidence>
<organism evidence="3">
    <name type="scientific">Rhipicephalus zambeziensis</name>
    <dbReference type="NCBI Taxonomy" id="60191"/>
    <lineage>
        <taxon>Eukaryota</taxon>
        <taxon>Metazoa</taxon>
        <taxon>Ecdysozoa</taxon>
        <taxon>Arthropoda</taxon>
        <taxon>Chelicerata</taxon>
        <taxon>Arachnida</taxon>
        <taxon>Acari</taxon>
        <taxon>Parasitiformes</taxon>
        <taxon>Ixodida</taxon>
        <taxon>Ixodoidea</taxon>
        <taxon>Ixodidae</taxon>
        <taxon>Rhipicephalinae</taxon>
        <taxon>Rhipicephalus</taxon>
        <taxon>Rhipicephalus</taxon>
    </lineage>
</organism>
<name>A0A224Y0S5_9ACAR</name>
<evidence type="ECO:0000256" key="2">
    <source>
        <dbReference type="SAM" id="Phobius"/>
    </source>
</evidence>
<feature type="transmembrane region" description="Helical" evidence="2">
    <location>
        <begin position="121"/>
        <end position="139"/>
    </location>
</feature>
<feature type="region of interest" description="Disordered" evidence="1">
    <location>
        <begin position="274"/>
        <end position="421"/>
    </location>
</feature>
<evidence type="ECO:0000256" key="1">
    <source>
        <dbReference type="SAM" id="MobiDB-lite"/>
    </source>
</evidence>
<keyword evidence="2" id="KW-1133">Transmembrane helix</keyword>
<feature type="compositionally biased region" description="Low complexity" evidence="1">
    <location>
        <begin position="390"/>
        <end position="402"/>
    </location>
</feature>
<keyword evidence="2" id="KW-0472">Membrane</keyword>
<accession>A0A224Y0S5</accession>
<feature type="compositionally biased region" description="Pro residues" evidence="1">
    <location>
        <begin position="342"/>
        <end position="368"/>
    </location>
</feature>
<feature type="transmembrane region" description="Helical" evidence="2">
    <location>
        <begin position="196"/>
        <end position="215"/>
    </location>
</feature>
<feature type="transmembrane region" description="Helical" evidence="2">
    <location>
        <begin position="22"/>
        <end position="42"/>
    </location>
</feature>
<feature type="compositionally biased region" description="Low complexity" evidence="1">
    <location>
        <begin position="324"/>
        <end position="341"/>
    </location>
</feature>
<proteinExistence type="predicted"/>
<reference evidence="3" key="1">
    <citation type="journal article" date="2017" name="Parasit. Vectors">
        <title>Sialotranscriptomics of Rhipicephalus zambeziensis reveals intricate expression profiles of secretory proteins and suggests tight temporal transcriptional regulation during blood-feeding.</title>
        <authorList>
            <person name="de Castro M.H."/>
            <person name="de Klerk D."/>
            <person name="Pienaar R."/>
            <person name="Rees D.J.G."/>
            <person name="Mans B.J."/>
        </authorList>
    </citation>
    <scope>NUCLEOTIDE SEQUENCE</scope>
    <source>
        <tissue evidence="3">Salivary glands</tissue>
    </source>
</reference>
<feature type="compositionally biased region" description="Pro residues" evidence="1">
    <location>
        <begin position="280"/>
        <end position="323"/>
    </location>
</feature>
<protein>
    <submittedName>
        <fullName evidence="3">24 kDa family member</fullName>
    </submittedName>
</protein>
<dbReference type="EMBL" id="GFPF01000042">
    <property type="protein sequence ID" value="MAA11188.1"/>
    <property type="molecule type" value="Transcribed_RNA"/>
</dbReference>
<dbReference type="PRINTS" id="PR01217">
    <property type="entry name" value="PRICHEXTENSN"/>
</dbReference>
<dbReference type="AlphaFoldDB" id="A0A224Y0S5"/>
<keyword evidence="2" id="KW-0812">Transmembrane</keyword>